<gene>
    <name evidence="1" type="ORF">HMPREF3185_01205</name>
</gene>
<evidence type="ECO:0000313" key="1">
    <source>
        <dbReference type="EMBL" id="KXB76043.1"/>
    </source>
</evidence>
<keyword evidence="2" id="KW-1185">Reference proteome</keyword>
<organism evidence="1 2">
    <name type="scientific">Porphyromonas somerae</name>
    <dbReference type="NCBI Taxonomy" id="322095"/>
    <lineage>
        <taxon>Bacteria</taxon>
        <taxon>Pseudomonadati</taxon>
        <taxon>Bacteroidota</taxon>
        <taxon>Bacteroidia</taxon>
        <taxon>Bacteroidales</taxon>
        <taxon>Porphyromonadaceae</taxon>
        <taxon>Porphyromonas</taxon>
    </lineage>
</organism>
<proteinExistence type="predicted"/>
<name>A0A134B7Y9_9PORP</name>
<dbReference type="AlphaFoldDB" id="A0A134B7Y9"/>
<dbReference type="PROSITE" id="PS51257">
    <property type="entry name" value="PROKAR_LIPOPROTEIN"/>
    <property type="match status" value="1"/>
</dbReference>
<dbReference type="Proteomes" id="UP000070224">
    <property type="component" value="Unassembled WGS sequence"/>
</dbReference>
<evidence type="ECO:0000313" key="2">
    <source>
        <dbReference type="Proteomes" id="UP000070224"/>
    </source>
</evidence>
<protein>
    <submittedName>
        <fullName evidence="1">Uncharacterized protein</fullName>
    </submittedName>
</protein>
<accession>A0A134B7Y9</accession>
<dbReference type="PATRIC" id="fig|322095.3.peg.1191"/>
<dbReference type="EMBL" id="LSDK01000080">
    <property type="protein sequence ID" value="KXB76043.1"/>
    <property type="molecule type" value="Genomic_DNA"/>
</dbReference>
<comment type="caution">
    <text evidence="1">The sequence shown here is derived from an EMBL/GenBank/DDBJ whole genome shotgun (WGS) entry which is preliminary data.</text>
</comment>
<reference evidence="2" key="1">
    <citation type="submission" date="2016-01" db="EMBL/GenBank/DDBJ databases">
        <authorList>
            <person name="Mitreva M."/>
            <person name="Pepin K.H."/>
            <person name="Mihindukulasuriya K.A."/>
            <person name="Fulton R."/>
            <person name="Fronick C."/>
            <person name="O'Laughlin M."/>
            <person name="Miner T."/>
            <person name="Herter B."/>
            <person name="Rosa B.A."/>
            <person name="Cordes M."/>
            <person name="Tomlinson C."/>
            <person name="Wollam A."/>
            <person name="Palsikar V.B."/>
            <person name="Mardis E.R."/>
            <person name="Wilson R.K."/>
        </authorList>
    </citation>
    <scope>NUCLEOTIDE SEQUENCE [LARGE SCALE GENOMIC DNA]</scope>
    <source>
        <strain evidence="2">KA00683</strain>
    </source>
</reference>
<sequence>MLRNFPPTPPQLFLACFEPIAAPLRSSQPYQREGFLRHAVDSPKGESPHLRLSLIVCMRKISTFALRRYTTSLS</sequence>